<evidence type="ECO:0000313" key="2">
    <source>
        <dbReference type="Proteomes" id="UP000198960"/>
    </source>
</evidence>
<dbReference type="Proteomes" id="UP000198960">
    <property type="component" value="Unassembled WGS sequence"/>
</dbReference>
<name>A0A1H8WP36_9ACTN</name>
<proteinExistence type="predicted"/>
<gene>
    <name evidence="1" type="ORF">SAMN05660991_04557</name>
</gene>
<accession>A0A1H8WP36</accession>
<dbReference type="RefSeq" id="WP_091949403.1">
    <property type="nucleotide sequence ID" value="NZ_FOEE01000023.1"/>
</dbReference>
<dbReference type="EMBL" id="FOEE01000023">
    <property type="protein sequence ID" value="SEP28838.1"/>
    <property type="molecule type" value="Genomic_DNA"/>
</dbReference>
<dbReference type="Pfam" id="PF19827">
    <property type="entry name" value="DUF6308"/>
    <property type="match status" value="1"/>
</dbReference>
<evidence type="ECO:0000313" key="1">
    <source>
        <dbReference type="EMBL" id="SEP28838.1"/>
    </source>
</evidence>
<protein>
    <submittedName>
        <fullName evidence="1">Uncharacterized protein</fullName>
    </submittedName>
</protein>
<dbReference type="InterPro" id="IPR046275">
    <property type="entry name" value="DUF6308"/>
</dbReference>
<reference evidence="2" key="1">
    <citation type="submission" date="2016-10" db="EMBL/GenBank/DDBJ databases">
        <authorList>
            <person name="Varghese N."/>
            <person name="Submissions S."/>
        </authorList>
    </citation>
    <scope>NUCLEOTIDE SEQUENCE [LARGE SCALE GENOMIC DNA]</scope>
    <source>
        <strain evidence="2">DSM 45413</strain>
    </source>
</reference>
<dbReference type="AlphaFoldDB" id="A0A1H8WP36"/>
<sequence length="255" mass="27369">MDVALSLPSVGPDPIGPDDALAAVLGYARGRRPLHFRAPNAREGRWVRVPAFAFDRFDRQPPETSARMTDRDVLLAESLHGRLDPAGWTVVRTALDAALPVAEEAALRAAGRAFWELPDDEVSVLAEPGTVGAAVRTLAAGPHAPYVLAALHHRRPELFPLLDGITRRQLWPHTAEGDSGVHAVVLRELRANAAAFALLEARAGAALGHRVTRLRLHDVLLWLAGSLRTETALALGRALDVEEADLRSPAAAGAR</sequence>
<dbReference type="STRING" id="673521.SAMN05660991_04557"/>
<dbReference type="OrthoDB" id="5175783at2"/>
<organism evidence="1 2">
    <name type="scientific">Trujillonella endophytica</name>
    <dbReference type="NCBI Taxonomy" id="673521"/>
    <lineage>
        <taxon>Bacteria</taxon>
        <taxon>Bacillati</taxon>
        <taxon>Actinomycetota</taxon>
        <taxon>Actinomycetes</taxon>
        <taxon>Geodermatophilales</taxon>
        <taxon>Geodermatophilaceae</taxon>
        <taxon>Trujillonella</taxon>
    </lineage>
</organism>
<keyword evidence="2" id="KW-1185">Reference proteome</keyword>